<feature type="region of interest" description="Disordered" evidence="1">
    <location>
        <begin position="109"/>
        <end position="132"/>
    </location>
</feature>
<dbReference type="AlphaFoldDB" id="A0A4R4QJ70"/>
<proteinExistence type="predicted"/>
<sequence length="272" mass="28746">MVDPFGSAPAATATLPLLGAAETAAGRPAKAELLALAAVAVRDTMLPGNTGPLHVVRTRAWNLETRVDGPDTNNSVVLPQEITLQWNSADLSGQQTVATGQPVMVAGQSEEAWREASQQRTENRPDNETSWPAGSYQPAFKYPLEAATLPAMLNTAFPTEIDGTGKMTMGITALYGESTPPPAVRAAVLRTLAGRGDVVALGRMSDRAGRPGLGFAVDTTYTGWPRRHVLIFNPSTGTLLAEEDVLTGKPGALDLPFPSVIGYRLFSPPTSR</sequence>
<comment type="caution">
    <text evidence="2">The sequence shown here is derived from an EMBL/GenBank/DDBJ whole genome shotgun (WGS) entry which is preliminary data.</text>
</comment>
<evidence type="ECO:0000313" key="3">
    <source>
        <dbReference type="Proteomes" id="UP000295075"/>
    </source>
</evidence>
<reference evidence="2 3" key="1">
    <citation type="submission" date="2019-03" db="EMBL/GenBank/DDBJ databases">
        <title>Draft genome sequences of novel Actinobacteria.</title>
        <authorList>
            <person name="Sahin N."/>
            <person name="Ay H."/>
            <person name="Saygin H."/>
        </authorList>
    </citation>
    <scope>NUCLEOTIDE SEQUENCE [LARGE SCALE GENOMIC DNA]</scope>
    <source>
        <strain evidence="2 3">JCM 30547</strain>
    </source>
</reference>
<dbReference type="OrthoDB" id="3425969at2"/>
<dbReference type="EMBL" id="SMKA01000001">
    <property type="protein sequence ID" value="TDC35768.1"/>
    <property type="molecule type" value="Genomic_DNA"/>
</dbReference>
<gene>
    <name evidence="2" type="ORF">E1261_00115</name>
</gene>
<protein>
    <submittedName>
        <fullName evidence="2">Uncharacterized protein</fullName>
    </submittedName>
</protein>
<keyword evidence="3" id="KW-1185">Reference proteome</keyword>
<evidence type="ECO:0000313" key="2">
    <source>
        <dbReference type="EMBL" id="TDC35768.1"/>
    </source>
</evidence>
<accession>A0A4R4QJ70</accession>
<name>A0A4R4QJ70_9ACTN</name>
<evidence type="ECO:0000256" key="1">
    <source>
        <dbReference type="SAM" id="MobiDB-lite"/>
    </source>
</evidence>
<dbReference type="Proteomes" id="UP000295075">
    <property type="component" value="Unassembled WGS sequence"/>
</dbReference>
<organism evidence="2 3">
    <name type="scientific">Kribbella albertanoniae</name>
    <dbReference type="NCBI Taxonomy" id="1266829"/>
    <lineage>
        <taxon>Bacteria</taxon>
        <taxon>Bacillati</taxon>
        <taxon>Actinomycetota</taxon>
        <taxon>Actinomycetes</taxon>
        <taxon>Propionibacteriales</taxon>
        <taxon>Kribbellaceae</taxon>
        <taxon>Kribbella</taxon>
    </lineage>
</organism>